<dbReference type="InterPro" id="IPR036034">
    <property type="entry name" value="PDZ_sf"/>
</dbReference>
<dbReference type="PANTHER" id="PTHR14559:SF1">
    <property type="entry name" value="CASPASE RECRUITMENT DOMAIN-CONTAINING PROTEIN 14"/>
    <property type="match status" value="1"/>
</dbReference>
<comment type="caution">
    <text evidence="7">The sequence shown here is derived from an EMBL/GenBank/DDBJ whole genome shotgun (WGS) entry which is preliminary data.</text>
</comment>
<feature type="compositionally biased region" description="Basic residues" evidence="4">
    <location>
        <begin position="319"/>
        <end position="329"/>
    </location>
</feature>
<evidence type="ECO:0000256" key="3">
    <source>
        <dbReference type="SAM" id="Coils"/>
    </source>
</evidence>
<dbReference type="AlphaFoldDB" id="A0A7K7AQX4"/>
<keyword evidence="1" id="KW-0597">Phosphoprotein</keyword>
<feature type="domain" description="PDZ" evidence="5">
    <location>
        <begin position="594"/>
        <end position="669"/>
    </location>
</feature>
<dbReference type="SUPFAM" id="SSF50156">
    <property type="entry name" value="PDZ domain-like"/>
    <property type="match status" value="1"/>
</dbReference>
<dbReference type="EMBL" id="VZSH01000038">
    <property type="protein sequence ID" value="NWX98585.1"/>
    <property type="molecule type" value="Genomic_DNA"/>
</dbReference>
<dbReference type="InterPro" id="IPR011029">
    <property type="entry name" value="DEATH-like_dom_sf"/>
</dbReference>
<keyword evidence="2 3" id="KW-0175">Coiled coil</keyword>
<dbReference type="Gene3D" id="2.30.30.40">
    <property type="entry name" value="SH3 Domains"/>
    <property type="match status" value="1"/>
</dbReference>
<dbReference type="GO" id="GO:0042981">
    <property type="term" value="P:regulation of apoptotic process"/>
    <property type="evidence" value="ECO:0007669"/>
    <property type="project" value="InterPro"/>
</dbReference>
<dbReference type="SUPFAM" id="SSF47986">
    <property type="entry name" value="DEATH domain"/>
    <property type="match status" value="1"/>
</dbReference>
<dbReference type="GO" id="GO:0005737">
    <property type="term" value="C:cytoplasm"/>
    <property type="evidence" value="ECO:0007669"/>
    <property type="project" value="TreeGrafter"/>
</dbReference>
<evidence type="ECO:0000313" key="8">
    <source>
        <dbReference type="Proteomes" id="UP000531938"/>
    </source>
</evidence>
<dbReference type="PROSITE" id="PS50106">
    <property type="entry name" value="PDZ"/>
    <property type="match status" value="1"/>
</dbReference>
<dbReference type="InterPro" id="IPR027417">
    <property type="entry name" value="P-loop_NTPase"/>
</dbReference>
<feature type="non-terminal residue" evidence="7">
    <location>
        <position position="1"/>
    </location>
</feature>
<dbReference type="CDD" id="cd06736">
    <property type="entry name" value="PDZ_CARD11_CARD14-like"/>
    <property type="match status" value="1"/>
</dbReference>
<feature type="coiled-coil region" evidence="3">
    <location>
        <begin position="124"/>
        <end position="238"/>
    </location>
</feature>
<dbReference type="InterPro" id="IPR001478">
    <property type="entry name" value="PDZ"/>
</dbReference>
<evidence type="ECO:0000259" key="6">
    <source>
        <dbReference type="PROSITE" id="PS50209"/>
    </source>
</evidence>
<dbReference type="FunFam" id="1.10.533.10:FF:000003">
    <property type="entry name" value="Caspase recruitment domain family, member 11"/>
    <property type="match status" value="1"/>
</dbReference>
<dbReference type="InterPro" id="IPR001315">
    <property type="entry name" value="CARD"/>
</dbReference>
<evidence type="ECO:0000259" key="5">
    <source>
        <dbReference type="PROSITE" id="PS50106"/>
    </source>
</evidence>
<gene>
    <name evidence="7" type="primary">Card14</name>
    <name evidence="7" type="ORF">NOTORN_R14374</name>
</gene>
<protein>
    <submittedName>
        <fullName evidence="7">CAR14 protein</fullName>
    </submittedName>
</protein>
<dbReference type="PROSITE" id="PS50209">
    <property type="entry name" value="CARD"/>
    <property type="match status" value="1"/>
</dbReference>
<dbReference type="Gene3D" id="1.10.533.10">
    <property type="entry name" value="Death Domain, Fas"/>
    <property type="match status" value="1"/>
</dbReference>
<accession>A0A7K7AQX4</accession>
<reference evidence="7 8" key="1">
    <citation type="submission" date="2019-09" db="EMBL/GenBank/DDBJ databases">
        <title>Bird 10,000 Genomes (B10K) Project - Family phase.</title>
        <authorList>
            <person name="Zhang G."/>
        </authorList>
    </citation>
    <scope>NUCLEOTIDE SEQUENCE [LARGE SCALE GENOMIC DNA]</scope>
    <source>
        <strain evidence="7">B10K-MSB-03</strain>
    </source>
</reference>
<feature type="region of interest" description="Disordered" evidence="4">
    <location>
        <begin position="310"/>
        <end position="341"/>
    </location>
</feature>
<feature type="domain" description="CARD" evidence="6">
    <location>
        <begin position="14"/>
        <end position="106"/>
    </location>
</feature>
<dbReference type="Gene3D" id="2.30.42.10">
    <property type="match status" value="1"/>
</dbReference>
<feature type="non-terminal residue" evidence="7">
    <location>
        <position position="1026"/>
    </location>
</feature>
<keyword evidence="8" id="KW-1185">Reference proteome</keyword>
<evidence type="ECO:0000256" key="1">
    <source>
        <dbReference type="ARBA" id="ARBA00022553"/>
    </source>
</evidence>
<feature type="region of interest" description="Disordered" evidence="4">
    <location>
        <begin position="489"/>
        <end position="558"/>
    </location>
</feature>
<name>A0A7K7AQX4_9AVES</name>
<dbReference type="PANTHER" id="PTHR14559">
    <property type="entry name" value="CASPASE RECRUITMENT DOMAIN FAMILY"/>
    <property type="match status" value="1"/>
</dbReference>
<sequence>AASPCQTQELRELDEQRLWELLEEHRYRIVRSTFPNRLTPYLRQAKVLDQLDEEEILHSPQFTNRAMKVGHMLDLLKSRGKNGALAFLESLKFHNPDTYTLITGLEASTDLHRFSGLLESSRLTECLARAVSSLQEELAQEKRQRVALAQHCGQLKESVTRLEAQNQSLAGLQADYDRMKREASTHFHEGLKLKDELYNLSMRYSNALKEKDLAITRCQALQEELYLARQELQRARAELGCEEERTRSGAEHPRAGELLTLGEEKEKLRSPMELETFSLAEKDILEQHLDEALEDKQQLLERIHSLRERAAAAEQQHKQVGRGGRRRAQPRGGVRVATPGSPQCCDERERALMECRKARLDGEICREKICSLQAQVAELQKERDQAYGARDAAQLEISQNLLEKDALRRKVFELTDEVCELRQQVRGAAGAPAEAGAQTRRRKQRLVRMHALCPGDESRRSAAEVHCDSPLGSSGAIWARRRAATRRRAASRAAPSCPAQAPWRASPPGGNCASPAAASPAGDPHTAPVLAHEKRSRAEPEATELPRGPSASCRHCSRTRAASRSLAMRRRPARRILSRVTTVAFEGTALLEQISVIGGNESGIYIHTVTPGSAADEMSLSPGNQILVVDYDVLDSGFKAVLEDVTLEEALWVLRRVNGFCCLSVRPNMEGYNKLVSDLQNQVVTSGDSFYVRANVAMEGQGRGQLPVLCNDILHVTDTVSEGGSRWRACRVDPYSATDTDAGTIPNYGQWQQKLVRVVSTGMQQLSPLWRSPPSGAGTPGDTQGVCGGRGAALCTVPASRADPIPVAPGLGPCHRGLTGVSSRLGGCAGSSSSQGGGCLTLMPYTLVQPRQPRRPRPVLLVPALLGQLLADRLCMDKGFEKCPSGRWALGSRTRRLPWPQRCSSQAASGHTICWWLHVGVHGLLDMGLECVQPLHSMDTYPILLLLPVTEKGARKLRKALQRHGATEEQLVVDARVEWAQLERLPCLYGTVPPAAWSDLDSLAGCVRAAVADEQSRTVWTAQEPC</sequence>
<evidence type="ECO:0000313" key="7">
    <source>
        <dbReference type="EMBL" id="NWX98585.1"/>
    </source>
</evidence>
<evidence type="ECO:0000256" key="4">
    <source>
        <dbReference type="SAM" id="MobiDB-lite"/>
    </source>
</evidence>
<evidence type="ECO:0000256" key="2">
    <source>
        <dbReference type="ARBA" id="ARBA00023054"/>
    </source>
</evidence>
<feature type="compositionally biased region" description="Low complexity" evidence="4">
    <location>
        <begin position="506"/>
        <end position="524"/>
    </location>
</feature>
<dbReference type="Gene3D" id="3.40.50.300">
    <property type="entry name" value="P-loop containing nucleotide triphosphate hydrolases"/>
    <property type="match status" value="1"/>
</dbReference>
<proteinExistence type="predicted"/>
<dbReference type="Proteomes" id="UP000531938">
    <property type="component" value="Unassembled WGS sequence"/>
</dbReference>
<organism evidence="7 8">
    <name type="scientific">Nothoprocta ornata</name>
    <dbReference type="NCBI Taxonomy" id="83376"/>
    <lineage>
        <taxon>Eukaryota</taxon>
        <taxon>Metazoa</taxon>
        <taxon>Chordata</taxon>
        <taxon>Craniata</taxon>
        <taxon>Vertebrata</taxon>
        <taxon>Euteleostomi</taxon>
        <taxon>Archelosauria</taxon>
        <taxon>Archosauria</taxon>
        <taxon>Dinosauria</taxon>
        <taxon>Saurischia</taxon>
        <taxon>Theropoda</taxon>
        <taxon>Coelurosauria</taxon>
        <taxon>Aves</taxon>
        <taxon>Palaeognathae</taxon>
        <taxon>Tinamiformes</taxon>
        <taxon>Tinamidae</taxon>
        <taxon>Nothoprocta</taxon>
    </lineage>
</organism>
<dbReference type="Pfam" id="PF00619">
    <property type="entry name" value="CARD"/>
    <property type="match status" value="1"/>
</dbReference>
<dbReference type="GO" id="GO:0050700">
    <property type="term" value="F:CARD domain binding"/>
    <property type="evidence" value="ECO:0007669"/>
    <property type="project" value="TreeGrafter"/>
</dbReference>
<feature type="compositionally biased region" description="Basic and acidic residues" evidence="4">
    <location>
        <begin position="531"/>
        <end position="540"/>
    </location>
</feature>